<protein>
    <submittedName>
        <fullName evidence="1">Uncharacterized protein</fullName>
    </submittedName>
</protein>
<keyword evidence="2" id="KW-1185">Reference proteome</keyword>
<comment type="caution">
    <text evidence="1">The sequence shown here is derived from an EMBL/GenBank/DDBJ whole genome shotgun (WGS) entry which is preliminary data.</text>
</comment>
<accession>A0ABS6V3V8</accession>
<dbReference type="EMBL" id="JAHVAH010000001">
    <property type="protein sequence ID" value="MBW0144231.1"/>
    <property type="molecule type" value="Genomic_DNA"/>
</dbReference>
<proteinExistence type="predicted"/>
<dbReference type="Proteomes" id="UP000698028">
    <property type="component" value="Unassembled WGS sequence"/>
</dbReference>
<evidence type="ECO:0000313" key="1">
    <source>
        <dbReference type="EMBL" id="MBW0144231.1"/>
    </source>
</evidence>
<dbReference type="RefSeq" id="WP_218632246.1">
    <property type="nucleotide sequence ID" value="NZ_JAHVAH010000001.1"/>
</dbReference>
<reference evidence="1 2" key="1">
    <citation type="submission" date="2021-07" db="EMBL/GenBank/DDBJ databases">
        <title>The draft genome sequence of Sphingomicrobium sp. B8.</title>
        <authorList>
            <person name="Mu L."/>
        </authorList>
    </citation>
    <scope>NUCLEOTIDE SEQUENCE [LARGE SCALE GENOMIC DNA]</scope>
    <source>
        <strain evidence="1 2">B8</strain>
    </source>
</reference>
<gene>
    <name evidence="1" type="ORF">KTQ36_02845</name>
</gene>
<name>A0ABS6V3V8_9SPHN</name>
<sequence length="150" mass="16376">MGLFSWLRSQGVSSPTDYDRAVVAALAEILPPDMAAKLRLRLNAIDAVDRQDEGHEVILHVLDGGSPVFPAHMAIFSDDRTRRFASVEALSLHAPSRGRAIVCLTNGNLAQIHYDRPTNEADPAKVTEWHARLLGPPFEAIGEDADAKRA</sequence>
<organism evidence="1 2">
    <name type="scientific">Sphingomicrobium clamense</name>
    <dbReference type="NCBI Taxonomy" id="2851013"/>
    <lineage>
        <taxon>Bacteria</taxon>
        <taxon>Pseudomonadati</taxon>
        <taxon>Pseudomonadota</taxon>
        <taxon>Alphaproteobacteria</taxon>
        <taxon>Sphingomonadales</taxon>
        <taxon>Sphingomonadaceae</taxon>
        <taxon>Sphingomicrobium</taxon>
    </lineage>
</organism>
<evidence type="ECO:0000313" key="2">
    <source>
        <dbReference type="Proteomes" id="UP000698028"/>
    </source>
</evidence>